<sequence>MKENIIRIPCPQSGCGRLIIPNTCFSLLPAAVIRRWDIELYYSETPPVRVFDCPYCSAPLSDDDLEEEKDGDGLKHYDCPRCSQSICASCFSFEHGRLSCLRFY</sequence>
<proteinExistence type="predicted"/>
<reference evidence="1 2" key="1">
    <citation type="submission" date="2013-09" db="EMBL/GenBank/DDBJ databases">
        <title>Corchorus capsularis genome sequencing.</title>
        <authorList>
            <person name="Alam M."/>
            <person name="Haque M.S."/>
            <person name="Islam M.S."/>
            <person name="Emdad E.M."/>
            <person name="Islam M.M."/>
            <person name="Ahmed B."/>
            <person name="Halim A."/>
            <person name="Hossen Q.M.M."/>
            <person name="Hossain M.Z."/>
            <person name="Ahmed R."/>
            <person name="Khan M.M."/>
            <person name="Islam R."/>
            <person name="Rashid M.M."/>
            <person name="Khan S.A."/>
            <person name="Rahman M.S."/>
            <person name="Alam M."/>
        </authorList>
    </citation>
    <scope>NUCLEOTIDE SEQUENCE [LARGE SCALE GENOMIC DNA]</scope>
    <source>
        <strain evidence="2">cv. CVL-1</strain>
        <tissue evidence="1">Whole seedling</tissue>
    </source>
</reference>
<organism evidence="1 2">
    <name type="scientific">Corchorus capsularis</name>
    <name type="common">Jute</name>
    <dbReference type="NCBI Taxonomy" id="210143"/>
    <lineage>
        <taxon>Eukaryota</taxon>
        <taxon>Viridiplantae</taxon>
        <taxon>Streptophyta</taxon>
        <taxon>Embryophyta</taxon>
        <taxon>Tracheophyta</taxon>
        <taxon>Spermatophyta</taxon>
        <taxon>Magnoliopsida</taxon>
        <taxon>eudicotyledons</taxon>
        <taxon>Gunneridae</taxon>
        <taxon>Pentapetalae</taxon>
        <taxon>rosids</taxon>
        <taxon>malvids</taxon>
        <taxon>Malvales</taxon>
        <taxon>Malvaceae</taxon>
        <taxon>Grewioideae</taxon>
        <taxon>Apeibeae</taxon>
        <taxon>Corchorus</taxon>
    </lineage>
</organism>
<dbReference type="Gramene" id="OMP04903">
    <property type="protein sequence ID" value="OMP04903"/>
    <property type="gene ID" value="CCACVL1_02108"/>
</dbReference>
<comment type="caution">
    <text evidence="1">The sequence shown here is derived from an EMBL/GenBank/DDBJ whole genome shotgun (WGS) entry which is preliminary data.</text>
</comment>
<evidence type="ECO:0000313" key="2">
    <source>
        <dbReference type="Proteomes" id="UP000188268"/>
    </source>
</evidence>
<evidence type="ECO:0000313" key="1">
    <source>
        <dbReference type="EMBL" id="OMP04903.1"/>
    </source>
</evidence>
<accession>A0A1R3KCU2</accession>
<dbReference type="STRING" id="210143.A0A1R3KCU2"/>
<gene>
    <name evidence="1" type="ORF">CCACVL1_02108</name>
</gene>
<dbReference type="SUPFAM" id="SSF57850">
    <property type="entry name" value="RING/U-box"/>
    <property type="match status" value="1"/>
</dbReference>
<dbReference type="EMBL" id="AWWV01005555">
    <property type="protein sequence ID" value="OMP04903.1"/>
    <property type="molecule type" value="Genomic_DNA"/>
</dbReference>
<protein>
    <submittedName>
        <fullName evidence="1">Zinc finger, C6HC-type</fullName>
    </submittedName>
</protein>
<keyword evidence="2" id="KW-1185">Reference proteome</keyword>
<dbReference type="AlphaFoldDB" id="A0A1R3KCU2"/>
<dbReference type="Proteomes" id="UP000188268">
    <property type="component" value="Unassembled WGS sequence"/>
</dbReference>
<dbReference type="OrthoDB" id="933251at2759"/>
<name>A0A1R3KCU2_COCAP</name>